<dbReference type="EMBL" id="CAWUON010000020">
    <property type="protein sequence ID" value="CAK7266649.1"/>
    <property type="molecule type" value="Genomic_DNA"/>
</dbReference>
<name>A0ABP0DEI6_9PEZI</name>
<keyword evidence="2" id="KW-1185">Reference proteome</keyword>
<organism evidence="1 2">
    <name type="scientific">Sporothrix epigloea</name>
    <dbReference type="NCBI Taxonomy" id="1892477"/>
    <lineage>
        <taxon>Eukaryota</taxon>
        <taxon>Fungi</taxon>
        <taxon>Dikarya</taxon>
        <taxon>Ascomycota</taxon>
        <taxon>Pezizomycotina</taxon>
        <taxon>Sordariomycetes</taxon>
        <taxon>Sordariomycetidae</taxon>
        <taxon>Ophiostomatales</taxon>
        <taxon>Ophiostomataceae</taxon>
        <taxon>Sporothrix</taxon>
    </lineage>
</organism>
<reference evidence="1 2" key="1">
    <citation type="submission" date="2024-01" db="EMBL/GenBank/DDBJ databases">
        <authorList>
            <person name="Allen C."/>
            <person name="Tagirdzhanova G."/>
        </authorList>
    </citation>
    <scope>NUCLEOTIDE SEQUENCE [LARGE SCALE GENOMIC DNA]</scope>
    <source>
        <strain evidence="1 2">CBS 119000</strain>
    </source>
</reference>
<sequence length="413" mass="47295">MVRRTRWAKERAAEAMRISNALDADSDDEATDEARINRFIDLVDHSKLADGYVLDVFRDLQDYGDFKACSMKTLVSLCELLMRRGIYVADYGEVKDSLARSMPNLAYSGVFDWPEEGFTFFSRSNLLQSYNRELQENVDPSFIDPKFILSTEDSSALSASNLSYSSSSSVASSDYAADSSDGQNSMTGKERPLLPKFQLSYQEPARLDKDMFSAMRQIRNNFPKEMKYTGFSDEMGIVYRTKQFLEFCSDNGLAESWLIATLPAMMDYGLVLDYCNKVRHTVTDWRLVIQRMAERFEDDCVVRERENKWYNASLAEITRAKPEMLLSEALQKLYEYLATLQLSLPESLSSEEELFERLMTVFEKDVRTSKHAAVASQSTSDPTRLYWSMKLLVMGDERRAELSEGQSAGRVRK</sequence>
<evidence type="ECO:0000313" key="1">
    <source>
        <dbReference type="EMBL" id="CAK7266649.1"/>
    </source>
</evidence>
<evidence type="ECO:0000313" key="2">
    <source>
        <dbReference type="Proteomes" id="UP001642502"/>
    </source>
</evidence>
<proteinExistence type="predicted"/>
<protein>
    <submittedName>
        <fullName evidence="1">Uncharacterized protein</fullName>
    </submittedName>
</protein>
<accession>A0ABP0DEI6</accession>
<gene>
    <name evidence="1" type="ORF">SEPCBS119000_002137</name>
</gene>
<dbReference type="Proteomes" id="UP001642502">
    <property type="component" value="Unassembled WGS sequence"/>
</dbReference>
<comment type="caution">
    <text evidence="1">The sequence shown here is derived from an EMBL/GenBank/DDBJ whole genome shotgun (WGS) entry which is preliminary data.</text>
</comment>